<sequence>MLFAGKNREKGRLEESGTEQDTGREMGKRTDHAMKKVRKGGIACSVILLLCSLLFLTASVYGLFRAREETRFLQTNGEAFDPFSGDEEDEAEVPLKFLTAQGLTYEFAEDFKGTDRYYFAFTETGEIRVVIINGELPVQCQELVDFLFREGPGSTPEPVVLSGMAEPMGKDIRQYGRDALSYLLGQTSMTEEEFSTIVGDMCLDTTRLPVAGQVFRLSLALLLTAVILFAAGISLFTRQMSRIGQSRELSLGEAQPEPETGQKSFGEEQAEWNRAQMKAEEVQAERSEELEKPGAGQAEPEEQRTEQEIRAEAGDRNREEKGMGAGRFLCGILGAFLGALCGAVLWLLVSAFGIIAGLAGFVMLRLTLLGYEKCSGKLDKKGAVICLLLTAIMIPAADLLDYWLALCRVYLSYDFSPDTIAFVAANFGTLMTEFGAWSGFVRDLIVGLVLSVLASWNLILAVLRRKKTAANQ</sequence>
<feature type="compositionally biased region" description="Basic and acidic residues" evidence="1">
    <location>
        <begin position="301"/>
        <end position="316"/>
    </location>
</feature>
<evidence type="ECO:0000313" key="3">
    <source>
        <dbReference type="EMBL" id="HIR04957.1"/>
    </source>
</evidence>
<protein>
    <submittedName>
        <fullName evidence="3">Uncharacterized protein</fullName>
    </submittedName>
</protein>
<evidence type="ECO:0000313" key="4">
    <source>
        <dbReference type="Proteomes" id="UP000824250"/>
    </source>
</evidence>
<dbReference type="Proteomes" id="UP000824250">
    <property type="component" value="Unassembled WGS sequence"/>
</dbReference>
<feature type="transmembrane region" description="Helical" evidence="2">
    <location>
        <begin position="354"/>
        <end position="371"/>
    </location>
</feature>
<keyword evidence="2" id="KW-0812">Transmembrane</keyword>
<evidence type="ECO:0000256" key="1">
    <source>
        <dbReference type="SAM" id="MobiDB-lite"/>
    </source>
</evidence>
<feature type="region of interest" description="Disordered" evidence="1">
    <location>
        <begin position="1"/>
        <end position="30"/>
    </location>
</feature>
<feature type="transmembrane region" description="Helical" evidence="2">
    <location>
        <begin position="383"/>
        <end position="405"/>
    </location>
</feature>
<accession>A0A9D1A3D9</accession>
<evidence type="ECO:0000256" key="2">
    <source>
        <dbReference type="SAM" id="Phobius"/>
    </source>
</evidence>
<feature type="compositionally biased region" description="Basic and acidic residues" evidence="1">
    <location>
        <begin position="277"/>
        <end position="292"/>
    </location>
</feature>
<keyword evidence="2" id="KW-1133">Transmembrane helix</keyword>
<organism evidence="3 4">
    <name type="scientific">Candidatus Copromonas faecavium</name>
    <name type="common">nom. illeg.</name>
    <dbReference type="NCBI Taxonomy" id="2840740"/>
    <lineage>
        <taxon>Bacteria</taxon>
        <taxon>Bacillati</taxon>
        <taxon>Bacillota</taxon>
        <taxon>Clostridia</taxon>
        <taxon>Lachnospirales</taxon>
        <taxon>Lachnospiraceae</taxon>
        <taxon>Candidatus Copromonas (nom. illeg.)</taxon>
    </lineage>
</organism>
<feature type="region of interest" description="Disordered" evidence="1">
    <location>
        <begin position="247"/>
        <end position="316"/>
    </location>
</feature>
<comment type="caution">
    <text evidence="3">The sequence shown here is derived from an EMBL/GenBank/DDBJ whole genome shotgun (WGS) entry which is preliminary data.</text>
</comment>
<keyword evidence="2" id="KW-0472">Membrane</keyword>
<reference evidence="3" key="1">
    <citation type="submission" date="2020-10" db="EMBL/GenBank/DDBJ databases">
        <authorList>
            <person name="Gilroy R."/>
        </authorList>
    </citation>
    <scope>NUCLEOTIDE SEQUENCE</scope>
    <source>
        <strain evidence="3">CHK180-2868</strain>
    </source>
</reference>
<reference evidence="3" key="2">
    <citation type="journal article" date="2021" name="PeerJ">
        <title>Extensive microbial diversity within the chicken gut microbiome revealed by metagenomics and culture.</title>
        <authorList>
            <person name="Gilroy R."/>
            <person name="Ravi A."/>
            <person name="Getino M."/>
            <person name="Pursley I."/>
            <person name="Horton D.L."/>
            <person name="Alikhan N.F."/>
            <person name="Baker D."/>
            <person name="Gharbi K."/>
            <person name="Hall N."/>
            <person name="Watson M."/>
            <person name="Adriaenssens E.M."/>
            <person name="Foster-Nyarko E."/>
            <person name="Jarju S."/>
            <person name="Secka A."/>
            <person name="Antonio M."/>
            <person name="Oren A."/>
            <person name="Chaudhuri R.R."/>
            <person name="La Ragione R."/>
            <person name="Hildebrand F."/>
            <person name="Pallen M.J."/>
        </authorList>
    </citation>
    <scope>NUCLEOTIDE SEQUENCE</scope>
    <source>
        <strain evidence="3">CHK180-2868</strain>
    </source>
</reference>
<gene>
    <name evidence="3" type="ORF">IAB28_03200</name>
</gene>
<name>A0A9D1A3D9_9FIRM</name>
<dbReference type="EMBL" id="DVGC01000015">
    <property type="protein sequence ID" value="HIR04957.1"/>
    <property type="molecule type" value="Genomic_DNA"/>
</dbReference>
<proteinExistence type="predicted"/>
<feature type="transmembrane region" description="Helical" evidence="2">
    <location>
        <begin position="214"/>
        <end position="237"/>
    </location>
</feature>
<feature type="transmembrane region" description="Helical" evidence="2">
    <location>
        <begin position="42"/>
        <end position="64"/>
    </location>
</feature>
<dbReference type="AlphaFoldDB" id="A0A9D1A3D9"/>
<feature type="transmembrane region" description="Helical" evidence="2">
    <location>
        <begin position="444"/>
        <end position="463"/>
    </location>
</feature>
<feature type="transmembrane region" description="Helical" evidence="2">
    <location>
        <begin position="328"/>
        <end position="348"/>
    </location>
</feature>